<reference evidence="1 3" key="2">
    <citation type="journal article" date="2014" name="BMC Genomics">
        <title>An improved genome release (version Mt4.0) for the model legume Medicago truncatula.</title>
        <authorList>
            <person name="Tang H."/>
            <person name="Krishnakumar V."/>
            <person name="Bidwell S."/>
            <person name="Rosen B."/>
            <person name="Chan A."/>
            <person name="Zhou S."/>
            <person name="Gentzbittel L."/>
            <person name="Childs K.L."/>
            <person name="Yandell M."/>
            <person name="Gundlach H."/>
            <person name="Mayer K.F."/>
            <person name="Schwartz D.C."/>
            <person name="Town C.D."/>
        </authorList>
    </citation>
    <scope>GENOME REANNOTATION</scope>
    <source>
        <strain evidence="1">A17</strain>
        <strain evidence="2 3">cv. Jemalong A17</strain>
    </source>
</reference>
<dbReference type="AlphaFoldDB" id="A0A072VS49"/>
<organism evidence="1 3">
    <name type="scientific">Medicago truncatula</name>
    <name type="common">Barrel medic</name>
    <name type="synonym">Medicago tribuloides</name>
    <dbReference type="NCBI Taxonomy" id="3880"/>
    <lineage>
        <taxon>Eukaryota</taxon>
        <taxon>Viridiplantae</taxon>
        <taxon>Streptophyta</taxon>
        <taxon>Embryophyta</taxon>
        <taxon>Tracheophyta</taxon>
        <taxon>Spermatophyta</taxon>
        <taxon>Magnoliopsida</taxon>
        <taxon>eudicotyledons</taxon>
        <taxon>Gunneridae</taxon>
        <taxon>Pentapetalae</taxon>
        <taxon>rosids</taxon>
        <taxon>fabids</taxon>
        <taxon>Fabales</taxon>
        <taxon>Fabaceae</taxon>
        <taxon>Papilionoideae</taxon>
        <taxon>50 kb inversion clade</taxon>
        <taxon>NPAAA clade</taxon>
        <taxon>Hologalegina</taxon>
        <taxon>IRL clade</taxon>
        <taxon>Trifolieae</taxon>
        <taxon>Medicago</taxon>
    </lineage>
</organism>
<evidence type="ECO:0000313" key="3">
    <source>
        <dbReference type="Proteomes" id="UP000002051"/>
    </source>
</evidence>
<dbReference type="PaxDb" id="3880-AES68736"/>
<dbReference type="EMBL" id="CM001217">
    <property type="protein sequence ID" value="KEH40930.1"/>
    <property type="molecule type" value="Genomic_DNA"/>
</dbReference>
<name>A0A072VS49_MEDTR</name>
<gene>
    <name evidence="1" type="ordered locus">MTR_1g037660</name>
</gene>
<sequence length="203" mass="22583">MGAFVPPFTISIPVSTTIHMSLHPQVRAILDDRFIAMQNFIMPMTTREQPYGMPTSMIASFHNNASTFADHPIPFTPYNVNSPSGSSVFGQNAPPALTIESMIFLRQQMDESNHDMINMLTQQIDTIFNPLIQNTNQSYQALAIQMERIEGFFAPPQPGHQQIPQVQNPQPLQILGGNLLDCILSGALRHIKEGLKLQNSLSP</sequence>
<reference evidence="2" key="3">
    <citation type="submission" date="2015-04" db="UniProtKB">
        <authorList>
            <consortium name="EnsemblPlants"/>
        </authorList>
    </citation>
    <scope>IDENTIFICATION</scope>
    <source>
        <strain evidence="2">cv. Jemalong A17</strain>
    </source>
</reference>
<dbReference type="HOGENOM" id="CLU_1350675_0_0_1"/>
<evidence type="ECO:0000313" key="2">
    <source>
        <dbReference type="EnsemblPlants" id="KEH40930"/>
    </source>
</evidence>
<protein>
    <submittedName>
        <fullName evidence="1 2">Uncharacterized protein</fullName>
    </submittedName>
</protein>
<dbReference type="EnsemblPlants" id="KEH40930">
    <property type="protein sequence ID" value="KEH40930"/>
    <property type="gene ID" value="MTR_1g037660"/>
</dbReference>
<accession>A0A072VS49</accession>
<proteinExistence type="predicted"/>
<reference evidence="1 3" key="1">
    <citation type="journal article" date="2011" name="Nature">
        <title>The Medicago genome provides insight into the evolution of rhizobial symbioses.</title>
        <authorList>
            <person name="Young N.D."/>
            <person name="Debelle F."/>
            <person name="Oldroyd G.E."/>
            <person name="Geurts R."/>
            <person name="Cannon S.B."/>
            <person name="Udvardi M.K."/>
            <person name="Benedito V.A."/>
            <person name="Mayer K.F."/>
            <person name="Gouzy J."/>
            <person name="Schoof H."/>
            <person name="Van de Peer Y."/>
            <person name="Proost S."/>
            <person name="Cook D.R."/>
            <person name="Meyers B.C."/>
            <person name="Spannagl M."/>
            <person name="Cheung F."/>
            <person name="De Mita S."/>
            <person name="Krishnakumar V."/>
            <person name="Gundlach H."/>
            <person name="Zhou S."/>
            <person name="Mudge J."/>
            <person name="Bharti A.K."/>
            <person name="Murray J.D."/>
            <person name="Naoumkina M.A."/>
            <person name="Rosen B."/>
            <person name="Silverstein K.A."/>
            <person name="Tang H."/>
            <person name="Rombauts S."/>
            <person name="Zhao P.X."/>
            <person name="Zhou P."/>
            <person name="Barbe V."/>
            <person name="Bardou P."/>
            <person name="Bechner M."/>
            <person name="Bellec A."/>
            <person name="Berger A."/>
            <person name="Berges H."/>
            <person name="Bidwell S."/>
            <person name="Bisseling T."/>
            <person name="Choisne N."/>
            <person name="Couloux A."/>
            <person name="Denny R."/>
            <person name="Deshpande S."/>
            <person name="Dai X."/>
            <person name="Doyle J.J."/>
            <person name="Dudez A.M."/>
            <person name="Farmer A.D."/>
            <person name="Fouteau S."/>
            <person name="Franken C."/>
            <person name="Gibelin C."/>
            <person name="Gish J."/>
            <person name="Goldstein S."/>
            <person name="Gonzalez A.J."/>
            <person name="Green P.J."/>
            <person name="Hallab A."/>
            <person name="Hartog M."/>
            <person name="Hua A."/>
            <person name="Humphray S.J."/>
            <person name="Jeong D.H."/>
            <person name="Jing Y."/>
            <person name="Jocker A."/>
            <person name="Kenton S.M."/>
            <person name="Kim D.J."/>
            <person name="Klee K."/>
            <person name="Lai H."/>
            <person name="Lang C."/>
            <person name="Lin S."/>
            <person name="Macmil S.L."/>
            <person name="Magdelenat G."/>
            <person name="Matthews L."/>
            <person name="McCorrison J."/>
            <person name="Monaghan E.L."/>
            <person name="Mun J.H."/>
            <person name="Najar F.Z."/>
            <person name="Nicholson C."/>
            <person name="Noirot C."/>
            <person name="O'Bleness M."/>
            <person name="Paule C.R."/>
            <person name="Poulain J."/>
            <person name="Prion F."/>
            <person name="Qin B."/>
            <person name="Qu C."/>
            <person name="Retzel E.F."/>
            <person name="Riddle C."/>
            <person name="Sallet E."/>
            <person name="Samain S."/>
            <person name="Samson N."/>
            <person name="Sanders I."/>
            <person name="Saurat O."/>
            <person name="Scarpelli C."/>
            <person name="Schiex T."/>
            <person name="Segurens B."/>
            <person name="Severin A.J."/>
            <person name="Sherrier D.J."/>
            <person name="Shi R."/>
            <person name="Sims S."/>
            <person name="Singer S.R."/>
            <person name="Sinharoy S."/>
            <person name="Sterck L."/>
            <person name="Viollet A."/>
            <person name="Wang B.B."/>
            <person name="Wang K."/>
            <person name="Wang M."/>
            <person name="Wang X."/>
            <person name="Warfsmann J."/>
            <person name="Weissenbach J."/>
            <person name="White D.D."/>
            <person name="White J.D."/>
            <person name="Wiley G.B."/>
            <person name="Wincker P."/>
            <person name="Xing Y."/>
            <person name="Yang L."/>
            <person name="Yao Z."/>
            <person name="Ying F."/>
            <person name="Zhai J."/>
            <person name="Zhou L."/>
            <person name="Zuber A."/>
            <person name="Denarie J."/>
            <person name="Dixon R.A."/>
            <person name="May G.D."/>
            <person name="Schwartz D.C."/>
            <person name="Rogers J."/>
            <person name="Quetier F."/>
            <person name="Town C.D."/>
            <person name="Roe B.A."/>
        </authorList>
    </citation>
    <scope>NUCLEOTIDE SEQUENCE [LARGE SCALE GENOMIC DNA]</scope>
    <source>
        <strain evidence="1">A17</strain>
        <strain evidence="2 3">cv. Jemalong A17</strain>
    </source>
</reference>
<dbReference type="Proteomes" id="UP000002051">
    <property type="component" value="Unassembled WGS sequence"/>
</dbReference>
<keyword evidence="3" id="KW-1185">Reference proteome</keyword>
<evidence type="ECO:0000313" key="1">
    <source>
        <dbReference type="EMBL" id="KEH40930.1"/>
    </source>
</evidence>